<name>A0AAV7KLX2_9METZ</name>
<evidence type="ECO:0000313" key="3">
    <source>
        <dbReference type="Proteomes" id="UP001165289"/>
    </source>
</evidence>
<proteinExistence type="predicted"/>
<organism evidence="2 3">
    <name type="scientific">Oopsacas minuta</name>
    <dbReference type="NCBI Taxonomy" id="111878"/>
    <lineage>
        <taxon>Eukaryota</taxon>
        <taxon>Metazoa</taxon>
        <taxon>Porifera</taxon>
        <taxon>Hexactinellida</taxon>
        <taxon>Hexasterophora</taxon>
        <taxon>Lyssacinosida</taxon>
        <taxon>Leucopsacidae</taxon>
        <taxon>Oopsacas</taxon>
    </lineage>
</organism>
<keyword evidence="1" id="KW-1133">Transmembrane helix</keyword>
<keyword evidence="3" id="KW-1185">Reference proteome</keyword>
<keyword evidence="1" id="KW-0472">Membrane</keyword>
<evidence type="ECO:0000313" key="2">
    <source>
        <dbReference type="EMBL" id="KAI6660806.1"/>
    </source>
</evidence>
<feature type="transmembrane region" description="Helical" evidence="1">
    <location>
        <begin position="437"/>
        <end position="454"/>
    </location>
</feature>
<comment type="caution">
    <text evidence="2">The sequence shown here is derived from an EMBL/GenBank/DDBJ whole genome shotgun (WGS) entry which is preliminary data.</text>
</comment>
<evidence type="ECO:0000256" key="1">
    <source>
        <dbReference type="SAM" id="Phobius"/>
    </source>
</evidence>
<dbReference type="Proteomes" id="UP001165289">
    <property type="component" value="Unassembled WGS sequence"/>
</dbReference>
<gene>
    <name evidence="2" type="ORF">LOD99_10203</name>
</gene>
<protein>
    <submittedName>
        <fullName evidence="2">Uncharacterized protein</fullName>
    </submittedName>
</protein>
<reference evidence="2 3" key="1">
    <citation type="journal article" date="2023" name="BMC Biol.">
        <title>The compact genome of the sponge Oopsacas minuta (Hexactinellida) is lacking key metazoan core genes.</title>
        <authorList>
            <person name="Santini S."/>
            <person name="Schenkelaars Q."/>
            <person name="Jourda C."/>
            <person name="Duchesne M."/>
            <person name="Belahbib H."/>
            <person name="Rocher C."/>
            <person name="Selva M."/>
            <person name="Riesgo A."/>
            <person name="Vervoort M."/>
            <person name="Leys S.P."/>
            <person name="Kodjabachian L."/>
            <person name="Le Bivic A."/>
            <person name="Borchiellini C."/>
            <person name="Claverie J.M."/>
            <person name="Renard E."/>
        </authorList>
    </citation>
    <scope>NUCLEOTIDE SEQUENCE [LARGE SCALE GENOMIC DNA]</scope>
    <source>
        <strain evidence="2">SPO-2</strain>
    </source>
</reference>
<accession>A0AAV7KLX2</accession>
<dbReference type="AlphaFoldDB" id="A0AAV7KLX2"/>
<sequence length="455" mass="52973">MNTSKFLLIGDNNSGMAALQIMLKQGGIWVECLEGIEVKNATNILTKFLQNRSQHTIVLIVVPITLRVPAVNWLNWLKDQANSLALSSLNFFRNAMIVFTHADEISQTLDEGILGQILRQKCEEFDSWKFLLNSVNHRFICVNSTLLEQTYVNRILYGIYQISKPSYTILIHGNNMVKSSEVLEKLQITNEDNVIELEHVRLKFYCYPDLDLFQGIQEPDVDEKIRKLVGSHDHHGEGITLILLLVSQNEIFSTNMKEMITDLPYSQYYRMDHQTEHYWWDYTSILFSFRRKSKDFREEVMRSIEGNVGISELVKKAGDRYIWMSDTTSGHDLEESILSQCNMMRERRHNKEFIGGPAELYARKMKEEKNRVTQVLSSLCILIPIFLIILICVARFLFFLSITSLSLCLSASAICFYVFRKLKQNYHYGMRMMAENIILNFNLFYYSIFSLGLYL</sequence>
<dbReference type="EMBL" id="JAKMXF010000023">
    <property type="protein sequence ID" value="KAI6660806.1"/>
    <property type="molecule type" value="Genomic_DNA"/>
</dbReference>
<keyword evidence="1" id="KW-0812">Transmembrane</keyword>
<feature type="transmembrane region" description="Helical" evidence="1">
    <location>
        <begin position="372"/>
        <end position="391"/>
    </location>
</feature>
<feature type="transmembrane region" description="Helical" evidence="1">
    <location>
        <begin position="397"/>
        <end position="417"/>
    </location>
</feature>